<comment type="caution">
    <text evidence="2">Lacks conserved residue(s) required for the propagation of feature annotation.</text>
</comment>
<comment type="subunit">
    <text evidence="2">Homotetramer.</text>
</comment>
<dbReference type="SUPFAM" id="SSF50249">
    <property type="entry name" value="Nucleic acid-binding proteins"/>
    <property type="match status" value="1"/>
</dbReference>
<dbReference type="InterPro" id="IPR011344">
    <property type="entry name" value="ssDNA-bd"/>
</dbReference>
<dbReference type="NCBIfam" id="TIGR00621">
    <property type="entry name" value="ssb"/>
    <property type="match status" value="1"/>
</dbReference>
<dbReference type="PROSITE" id="PS50935">
    <property type="entry name" value="SSB"/>
    <property type="match status" value="1"/>
</dbReference>
<dbReference type="RefSeq" id="WP_212725536.1">
    <property type="nucleotide sequence ID" value="NZ_CP071249.1"/>
</dbReference>
<dbReference type="PANTHER" id="PTHR10302">
    <property type="entry name" value="SINGLE-STRANDED DNA-BINDING PROTEIN"/>
    <property type="match status" value="1"/>
</dbReference>
<dbReference type="CDD" id="cd04496">
    <property type="entry name" value="SSB_OBF"/>
    <property type="match status" value="1"/>
</dbReference>
<dbReference type="Proteomes" id="UP001058016">
    <property type="component" value="Chromosome"/>
</dbReference>
<dbReference type="PANTHER" id="PTHR10302:SF27">
    <property type="entry name" value="SINGLE-STRANDED DNA-BINDING PROTEIN"/>
    <property type="match status" value="1"/>
</dbReference>
<evidence type="ECO:0000313" key="5">
    <source>
        <dbReference type="Proteomes" id="UP001058016"/>
    </source>
</evidence>
<dbReference type="Gene3D" id="2.40.50.140">
    <property type="entry name" value="Nucleic acid-binding proteins"/>
    <property type="match status" value="1"/>
</dbReference>
<accession>A0ABY5JM54</accession>
<protein>
    <recommendedName>
        <fullName evidence="2 3">Single-stranded DNA-binding protein</fullName>
        <shortName evidence="2">SSB</shortName>
    </recommendedName>
</protein>
<dbReference type="InterPro" id="IPR012340">
    <property type="entry name" value="NA-bd_OB-fold"/>
</dbReference>
<dbReference type="EMBL" id="CP071249">
    <property type="protein sequence ID" value="UUF06098.1"/>
    <property type="molecule type" value="Genomic_DNA"/>
</dbReference>
<dbReference type="HAMAP" id="MF_00984">
    <property type="entry name" value="SSB"/>
    <property type="match status" value="1"/>
</dbReference>
<gene>
    <name evidence="4" type="primary">ssb</name>
    <name evidence="4" type="ORF">J0J69_00460</name>
</gene>
<keyword evidence="1 2" id="KW-0238">DNA-binding</keyword>
<dbReference type="Pfam" id="PF00436">
    <property type="entry name" value="SSB"/>
    <property type="match status" value="1"/>
</dbReference>
<dbReference type="InterPro" id="IPR000424">
    <property type="entry name" value="Primosome_PriB/ssb"/>
</dbReference>
<evidence type="ECO:0000256" key="2">
    <source>
        <dbReference type="HAMAP-Rule" id="MF_00984"/>
    </source>
</evidence>
<evidence type="ECO:0000256" key="3">
    <source>
        <dbReference type="RuleBase" id="RU000524"/>
    </source>
</evidence>
<evidence type="ECO:0000256" key="1">
    <source>
        <dbReference type="ARBA" id="ARBA00023125"/>
    </source>
</evidence>
<organism evidence="4 5">
    <name type="scientific">Turicibacter bilis</name>
    <dbReference type="NCBI Taxonomy" id="2735723"/>
    <lineage>
        <taxon>Bacteria</taxon>
        <taxon>Bacillati</taxon>
        <taxon>Bacillota</taxon>
        <taxon>Erysipelotrichia</taxon>
        <taxon>Erysipelotrichales</taxon>
        <taxon>Turicibacteraceae</taxon>
        <taxon>Turicibacter</taxon>
    </lineage>
</organism>
<dbReference type="GO" id="GO:0003677">
    <property type="term" value="F:DNA binding"/>
    <property type="evidence" value="ECO:0007669"/>
    <property type="project" value="UniProtKB-KW"/>
</dbReference>
<keyword evidence="5" id="KW-1185">Reference proteome</keyword>
<name>A0ABY5JM54_9FIRM</name>
<proteinExistence type="inferred from homology"/>
<sequence>MINNIVLVGRTTKMIELKQNKNGTNYVQFTLAVNRPYKDEQGQQQADFITCVAWNKTAETIANYVLKGMMIGIEGRLQVRSYSNEAGVRQYLSEVLVNRFTFLESKKSNNTLESVDTFKAQHDPTTETSYNPYDPNFSNPNYSPTSQNYNNPFTTATTLAGSLNRAMNTTMNSISIHDEVLPF</sequence>
<reference evidence="4 5" key="1">
    <citation type="submission" date="2021-03" db="EMBL/GenBank/DDBJ databases">
        <title>Comparative Genomics and Metabolomics in the genus Turicibacter.</title>
        <authorList>
            <person name="Maki J."/>
            <person name="Looft T."/>
        </authorList>
    </citation>
    <scope>NUCLEOTIDE SEQUENCE [LARGE SCALE GENOMIC DNA]</scope>
    <source>
        <strain evidence="4 5">MMM721</strain>
    </source>
</reference>
<evidence type="ECO:0000313" key="4">
    <source>
        <dbReference type="EMBL" id="UUF06098.1"/>
    </source>
</evidence>